<organism evidence="3 4">
    <name type="scientific">Claviceps humidiphila</name>
    <dbReference type="NCBI Taxonomy" id="1294629"/>
    <lineage>
        <taxon>Eukaryota</taxon>
        <taxon>Fungi</taxon>
        <taxon>Dikarya</taxon>
        <taxon>Ascomycota</taxon>
        <taxon>Pezizomycotina</taxon>
        <taxon>Sordariomycetes</taxon>
        <taxon>Hypocreomycetidae</taxon>
        <taxon>Hypocreales</taxon>
        <taxon>Clavicipitaceae</taxon>
        <taxon>Claviceps</taxon>
    </lineage>
</organism>
<feature type="region of interest" description="Disordered" evidence="1">
    <location>
        <begin position="173"/>
        <end position="206"/>
    </location>
</feature>
<keyword evidence="4" id="KW-1185">Reference proteome</keyword>
<feature type="compositionally biased region" description="Acidic residues" evidence="1">
    <location>
        <begin position="190"/>
        <end position="205"/>
    </location>
</feature>
<evidence type="ECO:0000256" key="2">
    <source>
        <dbReference type="SAM" id="Phobius"/>
    </source>
</evidence>
<proteinExistence type="predicted"/>
<reference evidence="3 4" key="1">
    <citation type="journal article" date="2020" name="bioRxiv">
        <title>Whole genome comparisons of ergot fungi reveals the divergence and evolution of species within the genus Claviceps are the result of varying mechanisms driving genome evolution and host range expansion.</title>
        <authorList>
            <person name="Wyka S.A."/>
            <person name="Mondo S.J."/>
            <person name="Liu M."/>
            <person name="Dettman J."/>
            <person name="Nalam V."/>
            <person name="Broders K.D."/>
        </authorList>
    </citation>
    <scope>NUCLEOTIDE SEQUENCE [LARGE SCALE GENOMIC DNA]</scope>
    <source>
        <strain evidence="3 4">LM576</strain>
    </source>
</reference>
<protein>
    <submittedName>
        <fullName evidence="3">Uncharacterized protein</fullName>
    </submittedName>
</protein>
<comment type="caution">
    <text evidence="3">The sequence shown here is derived from an EMBL/GenBank/DDBJ whole genome shotgun (WGS) entry which is preliminary data.</text>
</comment>
<name>A0A9P7Q8N0_9HYPO</name>
<feature type="compositionally biased region" description="Polar residues" evidence="1">
    <location>
        <begin position="178"/>
        <end position="188"/>
    </location>
</feature>
<feature type="compositionally biased region" description="Low complexity" evidence="1">
    <location>
        <begin position="283"/>
        <end position="298"/>
    </location>
</feature>
<gene>
    <name evidence="3" type="ORF">E4U13_007259</name>
</gene>
<evidence type="ECO:0000256" key="1">
    <source>
        <dbReference type="SAM" id="MobiDB-lite"/>
    </source>
</evidence>
<feature type="region of interest" description="Disordered" evidence="1">
    <location>
        <begin position="1"/>
        <end position="22"/>
    </location>
</feature>
<feature type="compositionally biased region" description="Pro residues" evidence="1">
    <location>
        <begin position="347"/>
        <end position="358"/>
    </location>
</feature>
<evidence type="ECO:0000313" key="3">
    <source>
        <dbReference type="EMBL" id="KAG6123343.1"/>
    </source>
</evidence>
<dbReference type="Proteomes" id="UP000732380">
    <property type="component" value="Unassembled WGS sequence"/>
</dbReference>
<feature type="region of interest" description="Disordered" evidence="1">
    <location>
        <begin position="283"/>
        <end position="302"/>
    </location>
</feature>
<accession>A0A9P7Q8N0</accession>
<feature type="region of interest" description="Disordered" evidence="1">
    <location>
        <begin position="339"/>
        <end position="376"/>
    </location>
</feature>
<keyword evidence="2" id="KW-1133">Transmembrane helix</keyword>
<feature type="transmembrane region" description="Helical" evidence="2">
    <location>
        <begin position="216"/>
        <end position="237"/>
    </location>
</feature>
<keyword evidence="2" id="KW-0812">Transmembrane</keyword>
<evidence type="ECO:0000313" key="4">
    <source>
        <dbReference type="Proteomes" id="UP000732380"/>
    </source>
</evidence>
<dbReference type="EMBL" id="SRQM01000007">
    <property type="protein sequence ID" value="KAG6123343.1"/>
    <property type="molecule type" value="Genomic_DNA"/>
</dbReference>
<sequence length="376" mass="40120">MSQASSPQTTRPPLVSPTNIGSVPSIKQNKECGDAQHNCLDVERPDVCCDNSSYCFINLQNEARCCPIGSNCIADSPCSGKSYYCIITVTKTIRAPNGVGGANKTETATEMGCCSRKCPQPSDFLCPPDLGGKCCPFGSHCQSGGICAQTKMKATPTLSVPLSVAASSAACSSHAKSNGTSCPSATTTSEDGDEDEEEDGSDESDALSQVSVGIKAGIGLCASITVLVLLGAAFLYFRRRHRKRKNRHTISSSRAVLTRAALREDSHSDRDRRRRQQQAVVVLSSSEANDNNNNNNSSPVEIASVEASSPVSKDRKYMKWASIVPECPGGAFELEGSHTFTTEDDVLPPPPPAPPLTCPPRIGRSSWRNYSPRRRG</sequence>
<dbReference type="AlphaFoldDB" id="A0A9P7Q8N0"/>
<keyword evidence="2" id="KW-0472">Membrane</keyword>